<organism evidence="1 2">
    <name type="scientific">Phaseolus angularis</name>
    <name type="common">Azuki bean</name>
    <name type="synonym">Vigna angularis</name>
    <dbReference type="NCBI Taxonomy" id="3914"/>
    <lineage>
        <taxon>Eukaryota</taxon>
        <taxon>Viridiplantae</taxon>
        <taxon>Streptophyta</taxon>
        <taxon>Embryophyta</taxon>
        <taxon>Tracheophyta</taxon>
        <taxon>Spermatophyta</taxon>
        <taxon>Magnoliopsida</taxon>
        <taxon>eudicotyledons</taxon>
        <taxon>Gunneridae</taxon>
        <taxon>Pentapetalae</taxon>
        <taxon>rosids</taxon>
        <taxon>fabids</taxon>
        <taxon>Fabales</taxon>
        <taxon>Fabaceae</taxon>
        <taxon>Papilionoideae</taxon>
        <taxon>50 kb inversion clade</taxon>
        <taxon>NPAAA clade</taxon>
        <taxon>indigoferoid/millettioid clade</taxon>
        <taxon>Phaseoleae</taxon>
        <taxon>Vigna</taxon>
    </lineage>
</organism>
<dbReference type="Gramene" id="KOM43215">
    <property type="protein sequence ID" value="KOM43215"/>
    <property type="gene ID" value="LR48_Vigan05g081900"/>
</dbReference>
<name>A0A0L9UK04_PHAAN</name>
<reference evidence="2" key="1">
    <citation type="journal article" date="2015" name="Proc. Natl. Acad. Sci. U.S.A.">
        <title>Genome sequencing of adzuki bean (Vigna angularis) provides insight into high starch and low fat accumulation and domestication.</title>
        <authorList>
            <person name="Yang K."/>
            <person name="Tian Z."/>
            <person name="Chen C."/>
            <person name="Luo L."/>
            <person name="Zhao B."/>
            <person name="Wang Z."/>
            <person name="Yu L."/>
            <person name="Li Y."/>
            <person name="Sun Y."/>
            <person name="Li W."/>
            <person name="Chen Y."/>
            <person name="Li Y."/>
            <person name="Zhang Y."/>
            <person name="Ai D."/>
            <person name="Zhao J."/>
            <person name="Shang C."/>
            <person name="Ma Y."/>
            <person name="Wu B."/>
            <person name="Wang M."/>
            <person name="Gao L."/>
            <person name="Sun D."/>
            <person name="Zhang P."/>
            <person name="Guo F."/>
            <person name="Wang W."/>
            <person name="Li Y."/>
            <person name="Wang J."/>
            <person name="Varshney R.K."/>
            <person name="Wang J."/>
            <person name="Ling H.Q."/>
            <person name="Wan P."/>
        </authorList>
    </citation>
    <scope>NUCLEOTIDE SEQUENCE</scope>
    <source>
        <strain evidence="2">cv. Jingnong 6</strain>
    </source>
</reference>
<dbReference type="AlphaFoldDB" id="A0A0L9UK04"/>
<accession>A0A0L9UK04</accession>
<protein>
    <submittedName>
        <fullName evidence="1">Uncharacterized protein</fullName>
    </submittedName>
</protein>
<evidence type="ECO:0000313" key="2">
    <source>
        <dbReference type="Proteomes" id="UP000053144"/>
    </source>
</evidence>
<proteinExistence type="predicted"/>
<gene>
    <name evidence="1" type="ORF">LR48_Vigan05g081900</name>
</gene>
<dbReference type="Proteomes" id="UP000053144">
    <property type="component" value="Chromosome 5"/>
</dbReference>
<dbReference type="EMBL" id="CM003375">
    <property type="protein sequence ID" value="KOM43215.1"/>
    <property type="molecule type" value="Genomic_DNA"/>
</dbReference>
<sequence>MKCWKESLRWMRLAQTTFNSGRKLGGEGESSFESDFCAEYGLVMAAEYTRIYHQKCLYKESKW</sequence>
<evidence type="ECO:0000313" key="1">
    <source>
        <dbReference type="EMBL" id="KOM43215.1"/>
    </source>
</evidence>